<organism evidence="1 2">
    <name type="scientific">Saprolegnia diclina (strain VS20)</name>
    <dbReference type="NCBI Taxonomy" id="1156394"/>
    <lineage>
        <taxon>Eukaryota</taxon>
        <taxon>Sar</taxon>
        <taxon>Stramenopiles</taxon>
        <taxon>Oomycota</taxon>
        <taxon>Saprolegniomycetes</taxon>
        <taxon>Saprolegniales</taxon>
        <taxon>Saprolegniaceae</taxon>
        <taxon>Saprolegnia</taxon>
    </lineage>
</organism>
<dbReference type="VEuPathDB" id="FungiDB:SDRG_00949"/>
<gene>
    <name evidence="1" type="ORF">SDRG_00949</name>
</gene>
<evidence type="ECO:0008006" key="3">
    <source>
        <dbReference type="Google" id="ProtNLM"/>
    </source>
</evidence>
<dbReference type="OrthoDB" id="73270at2759"/>
<dbReference type="Proteomes" id="UP000030762">
    <property type="component" value="Unassembled WGS sequence"/>
</dbReference>
<accession>T0S9X9</accession>
<dbReference type="OMA" id="AYFDQWR"/>
<dbReference type="EMBL" id="JH767133">
    <property type="protein sequence ID" value="EQC42108.1"/>
    <property type="molecule type" value="Genomic_DNA"/>
</dbReference>
<dbReference type="InParanoid" id="T0S9X9"/>
<name>T0S9X9_SAPDV</name>
<dbReference type="AlphaFoldDB" id="T0S9X9"/>
<sequence length="239" mass="27133">MTDKEGKAAMATRQEQCRDSQRRYRAKAIAAARALEDHVRQLTLETLRLEGRHRALASSIHRPLDHFSSLLVAREYFSVARFGLARNDAMTHDALCRLVHESVMFHGRMGHAAYFDQWRQYAATFEGFDMICDSMECLSVDDGYVVHCVGRVSLRLTRTSLARVFPHTLRDEYLVQRLIDCELQVPLVLRLTMCDQDHRIGALHATLGFTAAMVSLLRASDMAAAVMAYARLEDSCLLE</sequence>
<proteinExistence type="predicted"/>
<protein>
    <recommendedName>
        <fullName evidence="3">BZIP domain-containing protein</fullName>
    </recommendedName>
</protein>
<dbReference type="GeneID" id="19941676"/>
<keyword evidence="2" id="KW-1185">Reference proteome</keyword>
<reference evidence="1 2" key="1">
    <citation type="submission" date="2012-04" db="EMBL/GenBank/DDBJ databases">
        <title>The Genome Sequence of Saprolegnia declina VS20.</title>
        <authorList>
            <consortium name="The Broad Institute Genome Sequencing Platform"/>
            <person name="Russ C."/>
            <person name="Nusbaum C."/>
            <person name="Tyler B."/>
            <person name="van West P."/>
            <person name="Dieguez-Uribeondo J."/>
            <person name="de Bruijn I."/>
            <person name="Tripathy S."/>
            <person name="Jiang R."/>
            <person name="Young S.K."/>
            <person name="Zeng Q."/>
            <person name="Gargeya S."/>
            <person name="Fitzgerald M."/>
            <person name="Haas B."/>
            <person name="Abouelleil A."/>
            <person name="Alvarado L."/>
            <person name="Arachchi H.M."/>
            <person name="Berlin A."/>
            <person name="Chapman S.B."/>
            <person name="Goldberg J."/>
            <person name="Griggs A."/>
            <person name="Gujja S."/>
            <person name="Hansen M."/>
            <person name="Howarth C."/>
            <person name="Imamovic A."/>
            <person name="Larimer J."/>
            <person name="McCowen C."/>
            <person name="Montmayeur A."/>
            <person name="Murphy C."/>
            <person name="Neiman D."/>
            <person name="Pearson M."/>
            <person name="Priest M."/>
            <person name="Roberts A."/>
            <person name="Saif S."/>
            <person name="Shea T."/>
            <person name="Sisk P."/>
            <person name="Sykes S."/>
            <person name="Wortman J."/>
            <person name="Nusbaum C."/>
            <person name="Birren B."/>
        </authorList>
    </citation>
    <scope>NUCLEOTIDE SEQUENCE [LARGE SCALE GENOMIC DNA]</scope>
    <source>
        <strain evidence="1 2">VS20</strain>
    </source>
</reference>
<dbReference type="RefSeq" id="XP_008604677.1">
    <property type="nucleotide sequence ID" value="XM_008606455.1"/>
</dbReference>
<evidence type="ECO:0000313" key="2">
    <source>
        <dbReference type="Proteomes" id="UP000030762"/>
    </source>
</evidence>
<evidence type="ECO:0000313" key="1">
    <source>
        <dbReference type="EMBL" id="EQC42108.1"/>
    </source>
</evidence>